<gene>
    <name evidence="3" type="ORF">NAEGRDRAFT_78219</name>
</gene>
<keyword evidence="2" id="KW-1133">Transmembrane helix</keyword>
<proteinExistence type="predicted"/>
<dbReference type="Proteomes" id="UP000006671">
    <property type="component" value="Unassembled WGS sequence"/>
</dbReference>
<sequence length="703" mass="81322">MTGSLRSNPSSQASSSSVMNSHHNQHQIKHTNHQQQHRNDWETLKNWTHLVMNQTVIYKDRVRDWKEDFCKSSNISCNSIDLLVYYLFIFILVFILKAIIVKLFKKFIVPFLEIKQHSDLTLEKEIEQLEKKHIPKAGKSCVIIGGSISGLLSGCVLSHHFDQVYIVEQKEMVPGHTMVAHGHQTHILLMKCIQLLDKLLTKNEKSFTESMVEEGAFELSIDMADYRTNGKPRVPLNLLNFPNMIMMSRTFLESWLRDYVKNLKNIIVLEKTEVKDILWERYHEEHFSSYDSITKKIFSATYSEIPDHNTISDTSSSSSQQQSNSPTYLGNIVHRAVGVQISGENKFDAIGGHPSIDGKTSTLDASLVIDCSGVYTKTPEWILNEVAEIDHRAKPMKKTKKKSQITNVMAIFKIKPECLSEGFYMREKKPQWLTVYSNEFPKTERVMVYRIENNLAMFIVSKLGTFEKAKNLKSKDAVLQFIKQEIPSAFKVCEECFTKFVGEGEPPVMDWSIYRRDYVLFNHWDTLPSLTNKRGKKSIVEGFLALGDAVASLNPYYGRGIALVCESCLALHESLVASRLEKKKNRQKHVHPLPYTFNFTFSRNLQLVFHYTYSYVWFVDYLAEAVFRPQNISNLFTRYVISPLLKYFISHSLEACETDSYVFLNNIRFQNMLLNWKTLFLDFKYLWHVIFPSVHSQTTLVPP</sequence>
<evidence type="ECO:0000313" key="4">
    <source>
        <dbReference type="Proteomes" id="UP000006671"/>
    </source>
</evidence>
<feature type="region of interest" description="Disordered" evidence="1">
    <location>
        <begin position="1"/>
        <end position="37"/>
    </location>
</feature>
<feature type="compositionally biased region" description="Low complexity" evidence="1">
    <location>
        <begin position="1"/>
        <end position="22"/>
    </location>
</feature>
<evidence type="ECO:0000256" key="1">
    <source>
        <dbReference type="SAM" id="MobiDB-lite"/>
    </source>
</evidence>
<name>D2V1A4_NAEGR</name>
<organism evidence="4">
    <name type="scientific">Naegleria gruberi</name>
    <name type="common">Amoeba</name>
    <dbReference type="NCBI Taxonomy" id="5762"/>
    <lineage>
        <taxon>Eukaryota</taxon>
        <taxon>Discoba</taxon>
        <taxon>Heterolobosea</taxon>
        <taxon>Tetramitia</taxon>
        <taxon>Eutetramitia</taxon>
        <taxon>Vahlkampfiidae</taxon>
        <taxon>Naegleria</taxon>
    </lineage>
</organism>
<dbReference type="VEuPathDB" id="AmoebaDB:NAEGRDRAFT_78219"/>
<dbReference type="OMA" id="NMIMMSR"/>
<dbReference type="RefSeq" id="XP_002682178.1">
    <property type="nucleotide sequence ID" value="XM_002682132.1"/>
</dbReference>
<dbReference type="InParanoid" id="D2V1A4"/>
<reference evidence="3 4" key="1">
    <citation type="journal article" date="2010" name="Cell">
        <title>The genome of Naegleria gruberi illuminates early eukaryotic versatility.</title>
        <authorList>
            <person name="Fritz-Laylin L.K."/>
            <person name="Prochnik S.E."/>
            <person name="Ginger M.L."/>
            <person name="Dacks J.B."/>
            <person name="Carpenter M.L."/>
            <person name="Field M.C."/>
            <person name="Kuo A."/>
            <person name="Paredez A."/>
            <person name="Chapman J."/>
            <person name="Pham J."/>
            <person name="Shu S."/>
            <person name="Neupane R."/>
            <person name="Cipriano M."/>
            <person name="Mancuso J."/>
            <person name="Tu H."/>
            <person name="Salamov A."/>
            <person name="Lindquist E."/>
            <person name="Shapiro H."/>
            <person name="Lucas S."/>
            <person name="Grigoriev I.V."/>
            <person name="Cande W.Z."/>
            <person name="Fulton C."/>
            <person name="Rokhsar D.S."/>
            <person name="Dawson S.C."/>
        </authorList>
    </citation>
    <scope>NUCLEOTIDE SEQUENCE [LARGE SCALE GENOMIC DNA]</scope>
    <source>
        <strain evidence="3 4">NEG-M</strain>
    </source>
</reference>
<dbReference type="AlphaFoldDB" id="D2V1A4"/>
<keyword evidence="4" id="KW-1185">Reference proteome</keyword>
<dbReference type="InterPro" id="IPR036188">
    <property type="entry name" value="FAD/NAD-bd_sf"/>
</dbReference>
<keyword evidence="2" id="KW-0812">Transmembrane</keyword>
<evidence type="ECO:0000313" key="3">
    <source>
        <dbReference type="EMBL" id="EFC49434.1"/>
    </source>
</evidence>
<evidence type="ECO:0000256" key="2">
    <source>
        <dbReference type="SAM" id="Phobius"/>
    </source>
</evidence>
<feature type="compositionally biased region" description="Basic residues" evidence="1">
    <location>
        <begin position="23"/>
        <end position="36"/>
    </location>
</feature>
<dbReference type="SUPFAM" id="SSF51905">
    <property type="entry name" value="FAD/NAD(P)-binding domain"/>
    <property type="match status" value="1"/>
</dbReference>
<dbReference type="OrthoDB" id="10051892at2759"/>
<keyword evidence="2" id="KW-0472">Membrane</keyword>
<protein>
    <submittedName>
        <fullName evidence="3">Uncharacterized protein</fullName>
    </submittedName>
</protein>
<dbReference type="KEGG" id="ngr:NAEGRDRAFT_78219"/>
<accession>D2V1A4</accession>
<dbReference type="EMBL" id="GG738848">
    <property type="protein sequence ID" value="EFC49434.1"/>
    <property type="molecule type" value="Genomic_DNA"/>
</dbReference>
<feature type="transmembrane region" description="Helical" evidence="2">
    <location>
        <begin position="83"/>
        <end position="104"/>
    </location>
</feature>
<dbReference type="GeneID" id="8862593"/>